<evidence type="ECO:0000256" key="3">
    <source>
        <dbReference type="SAM" id="Phobius"/>
    </source>
</evidence>
<proteinExistence type="inferred from homology"/>
<evidence type="ECO:0000259" key="4">
    <source>
        <dbReference type="SMART" id="SM00822"/>
    </source>
</evidence>
<dbReference type="Proteomes" id="UP001154282">
    <property type="component" value="Unassembled WGS sequence"/>
</dbReference>
<protein>
    <recommendedName>
        <fullName evidence="4">Ketoreductase domain-containing protein</fullName>
    </recommendedName>
</protein>
<dbReference type="SMART" id="SM00822">
    <property type="entry name" value="PKS_KR"/>
    <property type="match status" value="1"/>
</dbReference>
<evidence type="ECO:0000313" key="6">
    <source>
        <dbReference type="Proteomes" id="UP001154282"/>
    </source>
</evidence>
<dbReference type="EMBL" id="CAMGYJ010000008">
    <property type="protein sequence ID" value="CAI0455312.1"/>
    <property type="molecule type" value="Genomic_DNA"/>
</dbReference>
<comment type="caution">
    <text evidence="5">The sequence shown here is derived from an EMBL/GenBank/DDBJ whole genome shotgun (WGS) entry which is preliminary data.</text>
</comment>
<dbReference type="PANTHER" id="PTHR43180">
    <property type="entry name" value="3-OXOACYL-(ACYL-CARRIER-PROTEIN) REDUCTASE (AFU_ORTHOLOGUE AFUA_6G11210)"/>
    <property type="match status" value="1"/>
</dbReference>
<evidence type="ECO:0000256" key="2">
    <source>
        <dbReference type="ARBA" id="ARBA00023002"/>
    </source>
</evidence>
<feature type="domain" description="Ketoreductase" evidence="4">
    <location>
        <begin position="15"/>
        <end position="188"/>
    </location>
</feature>
<dbReference type="InterPro" id="IPR057326">
    <property type="entry name" value="KR_dom"/>
</dbReference>
<keyword evidence="2" id="KW-0560">Oxidoreductase</keyword>
<accession>A0AAV0NA03</accession>
<feature type="transmembrane region" description="Helical" evidence="3">
    <location>
        <begin position="250"/>
        <end position="267"/>
    </location>
</feature>
<evidence type="ECO:0000313" key="5">
    <source>
        <dbReference type="EMBL" id="CAI0455312.1"/>
    </source>
</evidence>
<dbReference type="GO" id="GO:0016491">
    <property type="term" value="F:oxidoreductase activity"/>
    <property type="evidence" value="ECO:0007669"/>
    <property type="project" value="UniProtKB-KW"/>
</dbReference>
<dbReference type="PANTHER" id="PTHR43180:SF45">
    <property type="entry name" value="SECOISOLARICIRESINOL DEHYDROGENASE-LIKE ISOFORM X1"/>
    <property type="match status" value="1"/>
</dbReference>
<dbReference type="FunFam" id="3.40.50.720:FF:000084">
    <property type="entry name" value="Short-chain dehydrogenase reductase"/>
    <property type="match status" value="1"/>
</dbReference>
<sequence>MSSVLQSVSRRLAGKVALITGGASGIGAATARLFAQNGAKVVIADVQSSLGDSVAKEASSNSQHPVSFVSCDVTKESDVESAVDAVVSAHGKLDIMYSNAGVTGDSSGHQILTVDAEELRRVLDINVVGGFLCAKHAARVMIPEKKGTILFTASVVTDTFGLFAHTYTASKHGQVGLVKNLCVELGQYGIRVNAVSPAAVPTPMAMKALGLDRKGVQEFYAQKSALKGPLLDEKDIAEAALYLADGERRLRPGPLILLLLLLFYYYYLLEYSVIIRVIRISLGLGLLLPILFRKYSFTCCFGFGFPCLKGKGVCGTCPINMYLCSSFY</sequence>
<comment type="similarity">
    <text evidence="1">Belongs to the short-chain dehydrogenases/reductases (SDR) family.</text>
</comment>
<name>A0AAV0NA03_9ROSI</name>
<dbReference type="InterPro" id="IPR002347">
    <property type="entry name" value="SDR_fam"/>
</dbReference>
<dbReference type="PRINTS" id="PR00080">
    <property type="entry name" value="SDRFAMILY"/>
</dbReference>
<dbReference type="SUPFAM" id="SSF51735">
    <property type="entry name" value="NAD(P)-binding Rossmann-fold domains"/>
    <property type="match status" value="1"/>
</dbReference>
<reference evidence="5" key="1">
    <citation type="submission" date="2022-08" db="EMBL/GenBank/DDBJ databases">
        <authorList>
            <person name="Gutierrez-Valencia J."/>
        </authorList>
    </citation>
    <scope>NUCLEOTIDE SEQUENCE</scope>
</reference>
<keyword evidence="3" id="KW-0472">Membrane</keyword>
<keyword evidence="3" id="KW-0812">Transmembrane</keyword>
<dbReference type="PRINTS" id="PR00081">
    <property type="entry name" value="GDHRDH"/>
</dbReference>
<gene>
    <name evidence="5" type="ORF">LITE_LOCUS32282</name>
</gene>
<dbReference type="InterPro" id="IPR036291">
    <property type="entry name" value="NAD(P)-bd_dom_sf"/>
</dbReference>
<dbReference type="Pfam" id="PF13561">
    <property type="entry name" value="adh_short_C2"/>
    <property type="match status" value="1"/>
</dbReference>
<dbReference type="AlphaFoldDB" id="A0AAV0NA03"/>
<dbReference type="Gene3D" id="3.40.50.720">
    <property type="entry name" value="NAD(P)-binding Rossmann-like Domain"/>
    <property type="match status" value="1"/>
</dbReference>
<organism evidence="5 6">
    <name type="scientific">Linum tenue</name>
    <dbReference type="NCBI Taxonomy" id="586396"/>
    <lineage>
        <taxon>Eukaryota</taxon>
        <taxon>Viridiplantae</taxon>
        <taxon>Streptophyta</taxon>
        <taxon>Embryophyta</taxon>
        <taxon>Tracheophyta</taxon>
        <taxon>Spermatophyta</taxon>
        <taxon>Magnoliopsida</taxon>
        <taxon>eudicotyledons</taxon>
        <taxon>Gunneridae</taxon>
        <taxon>Pentapetalae</taxon>
        <taxon>rosids</taxon>
        <taxon>fabids</taxon>
        <taxon>Malpighiales</taxon>
        <taxon>Linaceae</taxon>
        <taxon>Linum</taxon>
    </lineage>
</organism>
<evidence type="ECO:0000256" key="1">
    <source>
        <dbReference type="ARBA" id="ARBA00006484"/>
    </source>
</evidence>
<keyword evidence="3" id="KW-1133">Transmembrane helix</keyword>
<keyword evidence="6" id="KW-1185">Reference proteome</keyword>